<organism evidence="3 4">
    <name type="scientific">Mycolicibacterium fluoranthenivorans</name>
    <dbReference type="NCBI Taxonomy" id="258505"/>
    <lineage>
        <taxon>Bacteria</taxon>
        <taxon>Bacillati</taxon>
        <taxon>Actinomycetota</taxon>
        <taxon>Actinomycetes</taxon>
        <taxon>Mycobacteriales</taxon>
        <taxon>Mycobacteriaceae</taxon>
        <taxon>Mycolicibacterium</taxon>
    </lineage>
</organism>
<dbReference type="STRING" id="1502745.SAMN02799620_06028"/>
<protein>
    <submittedName>
        <fullName evidence="3">Uncharacterized domain 1-containing protein</fullName>
    </submittedName>
</protein>
<dbReference type="Proteomes" id="UP000199707">
    <property type="component" value="Unassembled WGS sequence"/>
</dbReference>
<dbReference type="AlphaFoldDB" id="A0A1G4X154"/>
<sequence>MADHRHLPTSVEARTQWCTIDDPGSVEARFGLRDCAPTASGNRCAYVVPSWACDAQGRPLAGALMVLADHILGELPYVRRPPDTWSLTAELTLDLIGELPVGGHLFAEAVEVVQGAEAFVQCRITTGAGDLVAVGTTRTVFFAATAQDPVVVTEAASSVGTGAVSIEAVLGIDVHHLAEGVQISLADPGNWVNGFGIMHGGVSACVTELAAAAAVGARNPALATAHVHTNYLRPVVADAPFVAVARLHHIGRSSAVVEVSGRGGRGELCTVSTVTARIPAVTRRTGDELDAV</sequence>
<dbReference type="RefSeq" id="WP_139170286.1">
    <property type="nucleotide sequence ID" value="NZ_FMUB01000018.1"/>
</dbReference>
<dbReference type="GO" id="GO:0016289">
    <property type="term" value="F:acyl-CoA hydrolase activity"/>
    <property type="evidence" value="ECO:0007669"/>
    <property type="project" value="UniProtKB-ARBA"/>
</dbReference>
<dbReference type="Pfam" id="PF03061">
    <property type="entry name" value="4HBT"/>
    <property type="match status" value="1"/>
</dbReference>
<dbReference type="EMBL" id="FMUB01000018">
    <property type="protein sequence ID" value="SCX33663.1"/>
    <property type="molecule type" value="Genomic_DNA"/>
</dbReference>
<name>A0A1G4X154_9MYCO</name>
<evidence type="ECO:0000259" key="2">
    <source>
        <dbReference type="Pfam" id="PF03061"/>
    </source>
</evidence>
<dbReference type="SUPFAM" id="SSF54637">
    <property type="entry name" value="Thioesterase/thiol ester dehydrase-isomerase"/>
    <property type="match status" value="2"/>
</dbReference>
<dbReference type="Gene3D" id="3.10.129.10">
    <property type="entry name" value="Hotdog Thioesterase"/>
    <property type="match status" value="2"/>
</dbReference>
<evidence type="ECO:0000256" key="1">
    <source>
        <dbReference type="ARBA" id="ARBA00022801"/>
    </source>
</evidence>
<dbReference type="InterPro" id="IPR003736">
    <property type="entry name" value="PAAI_dom"/>
</dbReference>
<evidence type="ECO:0000313" key="4">
    <source>
        <dbReference type="Proteomes" id="UP000199707"/>
    </source>
</evidence>
<dbReference type="NCBIfam" id="TIGR00369">
    <property type="entry name" value="unchar_dom_1"/>
    <property type="match status" value="1"/>
</dbReference>
<feature type="domain" description="Thioesterase" evidence="2">
    <location>
        <begin position="195"/>
        <end position="269"/>
    </location>
</feature>
<dbReference type="InterPro" id="IPR006683">
    <property type="entry name" value="Thioestr_dom"/>
</dbReference>
<proteinExistence type="predicted"/>
<accession>A0A1G4X154</accession>
<dbReference type="CDD" id="cd03443">
    <property type="entry name" value="PaaI_thioesterase"/>
    <property type="match status" value="1"/>
</dbReference>
<evidence type="ECO:0000313" key="3">
    <source>
        <dbReference type="EMBL" id="SCX33663.1"/>
    </source>
</evidence>
<reference evidence="4" key="1">
    <citation type="submission" date="2016-10" db="EMBL/GenBank/DDBJ databases">
        <authorList>
            <person name="Varghese N."/>
            <person name="Submissions S."/>
        </authorList>
    </citation>
    <scope>NUCLEOTIDE SEQUENCE [LARGE SCALE GENOMIC DNA]</scope>
    <source>
        <strain evidence="4">UNC267MFSha1.1M11</strain>
    </source>
</reference>
<dbReference type="InterPro" id="IPR029069">
    <property type="entry name" value="HotDog_dom_sf"/>
</dbReference>
<keyword evidence="1" id="KW-0378">Hydrolase</keyword>
<gene>
    <name evidence="3" type="ORF">SAMN02799620_06028</name>
</gene>